<accession>A0A1H7Y1Z0</accession>
<evidence type="ECO:0000259" key="1">
    <source>
        <dbReference type="Pfam" id="PF13577"/>
    </source>
</evidence>
<sequence>MRLYVGMDLQTISDRIEIQDLFTRYAHAVDSKDWALYRTVFTPDAHIDYSTAGGPSGDLEFVVSQLATMLDLFAQTQHFVSNIDVDLDGDRARVRAMFFNPMIVKKDRQFFCGGWYNHELVRTPEGWRSRSLVEESAWFDGVAEAFAD</sequence>
<evidence type="ECO:0000313" key="3">
    <source>
        <dbReference type="Proteomes" id="UP000198677"/>
    </source>
</evidence>
<reference evidence="3" key="1">
    <citation type="submission" date="2016-10" db="EMBL/GenBank/DDBJ databases">
        <authorList>
            <person name="Varghese N."/>
            <person name="Submissions S."/>
        </authorList>
    </citation>
    <scope>NUCLEOTIDE SEQUENCE [LARGE SCALE GENOMIC DNA]</scope>
    <source>
        <strain evidence="3">DSM 44675</strain>
    </source>
</reference>
<dbReference type="AlphaFoldDB" id="A0A1H7Y1Z0"/>
<organism evidence="2 3">
    <name type="scientific">Rhodococcus maanshanensis</name>
    <dbReference type="NCBI Taxonomy" id="183556"/>
    <lineage>
        <taxon>Bacteria</taxon>
        <taxon>Bacillati</taxon>
        <taxon>Actinomycetota</taxon>
        <taxon>Actinomycetes</taxon>
        <taxon>Mycobacteriales</taxon>
        <taxon>Nocardiaceae</taxon>
        <taxon>Rhodococcus</taxon>
    </lineage>
</organism>
<dbReference type="InterPro" id="IPR032710">
    <property type="entry name" value="NTF2-like_dom_sf"/>
</dbReference>
<dbReference type="EMBL" id="FOAW01000036">
    <property type="protein sequence ID" value="SEM40236.1"/>
    <property type="molecule type" value="Genomic_DNA"/>
</dbReference>
<evidence type="ECO:0000313" key="2">
    <source>
        <dbReference type="EMBL" id="SEM40236.1"/>
    </source>
</evidence>
<dbReference type="Proteomes" id="UP000198677">
    <property type="component" value="Unassembled WGS sequence"/>
</dbReference>
<feature type="domain" description="SnoaL-like" evidence="1">
    <location>
        <begin position="10"/>
        <end position="131"/>
    </location>
</feature>
<protein>
    <submittedName>
        <fullName evidence="2">SnoaL-like domain-containing protein</fullName>
    </submittedName>
</protein>
<proteinExistence type="predicted"/>
<dbReference type="Pfam" id="PF13577">
    <property type="entry name" value="SnoaL_4"/>
    <property type="match status" value="1"/>
</dbReference>
<dbReference type="Gene3D" id="3.10.450.50">
    <property type="match status" value="1"/>
</dbReference>
<dbReference type="InterPro" id="IPR037401">
    <property type="entry name" value="SnoaL-like"/>
</dbReference>
<dbReference type="CDD" id="cd00531">
    <property type="entry name" value="NTF2_like"/>
    <property type="match status" value="1"/>
</dbReference>
<keyword evidence="3" id="KW-1185">Reference proteome</keyword>
<dbReference type="SUPFAM" id="SSF54427">
    <property type="entry name" value="NTF2-like"/>
    <property type="match status" value="1"/>
</dbReference>
<name>A0A1H7Y1Z0_9NOCA</name>
<gene>
    <name evidence="2" type="ORF">SAMN05444583_13615</name>
</gene>